<keyword evidence="3" id="KW-1185">Reference proteome</keyword>
<dbReference type="RefSeq" id="WP_184753228.1">
    <property type="nucleotide sequence ID" value="NZ_BAABEK010000058.1"/>
</dbReference>
<proteinExistence type="predicted"/>
<reference evidence="2 3" key="1">
    <citation type="submission" date="2020-08" db="EMBL/GenBank/DDBJ databases">
        <title>Sequencing the genomes of 1000 actinobacteria strains.</title>
        <authorList>
            <person name="Klenk H.-P."/>
        </authorList>
    </citation>
    <scope>NUCLEOTIDE SEQUENCE [LARGE SCALE GENOMIC DNA]</scope>
    <source>
        <strain evidence="2 3">DSM 43023</strain>
    </source>
</reference>
<evidence type="ECO:0000313" key="2">
    <source>
        <dbReference type="EMBL" id="MBB4936728.1"/>
    </source>
</evidence>
<feature type="domain" description="Outer membrane channel protein CpnT-like N-terminal" evidence="1">
    <location>
        <begin position="24"/>
        <end position="164"/>
    </location>
</feature>
<organism evidence="2 3">
    <name type="scientific">Streptosporangium album</name>
    <dbReference type="NCBI Taxonomy" id="47479"/>
    <lineage>
        <taxon>Bacteria</taxon>
        <taxon>Bacillati</taxon>
        <taxon>Actinomycetota</taxon>
        <taxon>Actinomycetes</taxon>
        <taxon>Streptosporangiales</taxon>
        <taxon>Streptosporangiaceae</taxon>
        <taxon>Streptosporangium</taxon>
    </lineage>
</organism>
<sequence>MRLNRSALFPLGAAGMLGVVLNDIYRRWPEGDPDGARRAAAVWRSIGTLVATSQGDMERQAARVWRDNPSEGSEVFRAFWQGGLISRSLPPGVQGPTSSISFPDYAEAVAAHCERTAEACEEYAEAVEATQHALKVLAATEVAQLLFAGAWPVVGGPGAAAIKWAADKLRRQYQIEYLMMLFQRYVAEIVRKKLANYAAGSAFFALGDTTLSIGTKAAFGDGPGSFEDNATMTMKDFAACLVFFGVWDLTRVGPLGKVLDNDAGNFASFYIGSNSYTVANNAMNGKSGTDLLPTLKQLMAKAAVGTMQAAKTPE</sequence>
<comment type="caution">
    <text evidence="2">The sequence shown here is derived from an EMBL/GenBank/DDBJ whole genome shotgun (WGS) entry which is preliminary data.</text>
</comment>
<evidence type="ECO:0000259" key="1">
    <source>
        <dbReference type="Pfam" id="PF25547"/>
    </source>
</evidence>
<dbReference type="InterPro" id="IPR057746">
    <property type="entry name" value="CpnT-like_N"/>
</dbReference>
<dbReference type="Proteomes" id="UP000534286">
    <property type="component" value="Unassembled WGS sequence"/>
</dbReference>
<gene>
    <name evidence="2" type="ORF">FHR32_001033</name>
</gene>
<dbReference type="EMBL" id="JACHJU010000001">
    <property type="protein sequence ID" value="MBB4936728.1"/>
    <property type="molecule type" value="Genomic_DNA"/>
</dbReference>
<dbReference type="Pfam" id="PF25547">
    <property type="entry name" value="WXG100_2"/>
    <property type="match status" value="1"/>
</dbReference>
<name>A0A7W7RSF8_9ACTN</name>
<accession>A0A7W7RSF8</accession>
<dbReference type="AlphaFoldDB" id="A0A7W7RSF8"/>
<protein>
    <recommendedName>
        <fullName evidence="1">Outer membrane channel protein CpnT-like N-terminal domain-containing protein</fullName>
    </recommendedName>
</protein>
<evidence type="ECO:0000313" key="3">
    <source>
        <dbReference type="Proteomes" id="UP000534286"/>
    </source>
</evidence>